<dbReference type="InterPro" id="IPR038821">
    <property type="entry name" value="CLE45-like"/>
</dbReference>
<feature type="signal peptide" evidence="2">
    <location>
        <begin position="1"/>
        <end position="26"/>
    </location>
</feature>
<evidence type="ECO:0000256" key="1">
    <source>
        <dbReference type="SAM" id="MobiDB-lite"/>
    </source>
</evidence>
<dbReference type="PROSITE" id="PS51257">
    <property type="entry name" value="PROKAR_LIPOPROTEIN"/>
    <property type="match status" value="1"/>
</dbReference>
<evidence type="ECO:0000256" key="2">
    <source>
        <dbReference type="SAM" id="SignalP"/>
    </source>
</evidence>
<dbReference type="AlphaFoldDB" id="A0A7N0TRG5"/>
<protein>
    <submittedName>
        <fullName evidence="3">Uncharacterized protein</fullName>
    </submittedName>
</protein>
<dbReference type="PANTHER" id="PTHR36726:SF4">
    <property type="entry name" value="CLAVATA3_ESR (CLE)-RELATED PROTEIN 45"/>
    <property type="match status" value="1"/>
</dbReference>
<sequence>MVPSGYRGLVLLLCIAFMLQPATVSCLRNLDLAQRAGREDNSPIIRVQRLLKDLVTGDLNTKSKPAPINRETDPNQASKRRVHKGPDPIHNRT</sequence>
<evidence type="ECO:0000313" key="4">
    <source>
        <dbReference type="Proteomes" id="UP000594263"/>
    </source>
</evidence>
<dbReference type="Gramene" id="Kaladp0043s0140.1.v1.1">
    <property type="protein sequence ID" value="Kaladp0043s0140.1.v1.1.CDS.1"/>
    <property type="gene ID" value="Kaladp0043s0140.v1.1"/>
</dbReference>
<proteinExistence type="predicted"/>
<keyword evidence="4" id="KW-1185">Reference proteome</keyword>
<accession>A0A7N0TRG5</accession>
<keyword evidence="2" id="KW-0732">Signal</keyword>
<name>A0A7N0TRG5_KALFE</name>
<evidence type="ECO:0000313" key="3">
    <source>
        <dbReference type="EnsemblPlants" id="Kaladp0043s0140.1.v1.1.CDS.1"/>
    </source>
</evidence>
<dbReference type="EnsemblPlants" id="Kaladp0043s0140.1.v1.1">
    <property type="protein sequence ID" value="Kaladp0043s0140.1.v1.1.CDS.1"/>
    <property type="gene ID" value="Kaladp0043s0140.v1.1"/>
</dbReference>
<feature type="chain" id="PRO_5029478709" evidence="2">
    <location>
        <begin position="27"/>
        <end position="93"/>
    </location>
</feature>
<organism evidence="3 4">
    <name type="scientific">Kalanchoe fedtschenkoi</name>
    <name type="common">Lavender scallops</name>
    <name type="synonym">South American air plant</name>
    <dbReference type="NCBI Taxonomy" id="63787"/>
    <lineage>
        <taxon>Eukaryota</taxon>
        <taxon>Viridiplantae</taxon>
        <taxon>Streptophyta</taxon>
        <taxon>Embryophyta</taxon>
        <taxon>Tracheophyta</taxon>
        <taxon>Spermatophyta</taxon>
        <taxon>Magnoliopsida</taxon>
        <taxon>eudicotyledons</taxon>
        <taxon>Gunneridae</taxon>
        <taxon>Pentapetalae</taxon>
        <taxon>Saxifragales</taxon>
        <taxon>Crassulaceae</taxon>
        <taxon>Kalanchoe</taxon>
    </lineage>
</organism>
<dbReference type="OMA" id="DPIHNRT"/>
<dbReference type="Proteomes" id="UP000594263">
    <property type="component" value="Unplaced"/>
</dbReference>
<feature type="region of interest" description="Disordered" evidence="1">
    <location>
        <begin position="58"/>
        <end position="93"/>
    </location>
</feature>
<feature type="compositionally biased region" description="Basic and acidic residues" evidence="1">
    <location>
        <begin position="84"/>
        <end position="93"/>
    </location>
</feature>
<dbReference type="PANTHER" id="PTHR36726">
    <property type="entry name" value="CLAVATA3/ESR (CLE)-RELATED PROTEIN 45"/>
    <property type="match status" value="1"/>
</dbReference>
<reference evidence="3" key="1">
    <citation type="submission" date="2021-01" db="UniProtKB">
        <authorList>
            <consortium name="EnsemblPlants"/>
        </authorList>
    </citation>
    <scope>IDENTIFICATION</scope>
</reference>